<reference evidence="2" key="1">
    <citation type="journal article" date="2019" name="Int. J. Syst. Evol. Microbiol.">
        <title>The Global Catalogue of Microorganisms (GCM) 10K type strain sequencing project: providing services to taxonomists for standard genome sequencing and annotation.</title>
        <authorList>
            <consortium name="The Broad Institute Genomics Platform"/>
            <consortium name="The Broad Institute Genome Sequencing Center for Infectious Disease"/>
            <person name="Wu L."/>
            <person name="Ma J."/>
        </authorList>
    </citation>
    <scope>NUCLEOTIDE SEQUENCE [LARGE SCALE GENOMIC DNA]</scope>
    <source>
        <strain evidence="2">NBRC 108730</strain>
    </source>
</reference>
<evidence type="ECO:0000313" key="1">
    <source>
        <dbReference type="EMBL" id="GMA88835.1"/>
    </source>
</evidence>
<organism evidence="1 2">
    <name type="scientific">Angustibacter aerolatus</name>
    <dbReference type="NCBI Taxonomy" id="1162965"/>
    <lineage>
        <taxon>Bacteria</taxon>
        <taxon>Bacillati</taxon>
        <taxon>Actinomycetota</taxon>
        <taxon>Actinomycetes</taxon>
        <taxon>Kineosporiales</taxon>
        <taxon>Kineosporiaceae</taxon>
    </lineage>
</organism>
<comment type="caution">
    <text evidence="1">The sequence shown here is derived from an EMBL/GenBank/DDBJ whole genome shotgun (WGS) entry which is preliminary data.</text>
</comment>
<accession>A0ABQ6JNJ6</accession>
<keyword evidence="2" id="KW-1185">Reference proteome</keyword>
<dbReference type="EMBL" id="BSUZ01000001">
    <property type="protein sequence ID" value="GMA88835.1"/>
    <property type="molecule type" value="Genomic_DNA"/>
</dbReference>
<gene>
    <name evidence="1" type="ORF">GCM10025868_40850</name>
</gene>
<proteinExistence type="predicted"/>
<protein>
    <submittedName>
        <fullName evidence="1">Uncharacterized protein</fullName>
    </submittedName>
</protein>
<dbReference type="Proteomes" id="UP001157017">
    <property type="component" value="Unassembled WGS sequence"/>
</dbReference>
<evidence type="ECO:0000313" key="2">
    <source>
        <dbReference type="Proteomes" id="UP001157017"/>
    </source>
</evidence>
<name>A0ABQ6JNJ6_9ACTN</name>
<sequence>MRHAEEDFEYEANGRSYLIGGESNLLLRPGHRALHLGYDGAEDGMSVVGSRVVVLEGVLEPDDSHNQTLHLLDVDGDRIARRRHFPIDVDSEFGQAVLIDHDHLLLFDGGGVHDGSDETSLLMDLRTGRTEPIGLPMDQTSQFSAPGDGTITTFDPVTHTLDVFRLNGTGTVRP</sequence>